<organism evidence="3 4">
    <name type="scientific">Brenthis ino</name>
    <name type="common">lesser marbled fritillary</name>
    <dbReference type="NCBI Taxonomy" id="405034"/>
    <lineage>
        <taxon>Eukaryota</taxon>
        <taxon>Metazoa</taxon>
        <taxon>Ecdysozoa</taxon>
        <taxon>Arthropoda</taxon>
        <taxon>Hexapoda</taxon>
        <taxon>Insecta</taxon>
        <taxon>Pterygota</taxon>
        <taxon>Neoptera</taxon>
        <taxon>Endopterygota</taxon>
        <taxon>Lepidoptera</taxon>
        <taxon>Glossata</taxon>
        <taxon>Ditrysia</taxon>
        <taxon>Papilionoidea</taxon>
        <taxon>Nymphalidae</taxon>
        <taxon>Heliconiinae</taxon>
        <taxon>Argynnini</taxon>
        <taxon>Brenthis</taxon>
    </lineage>
</organism>
<evidence type="ECO:0000313" key="4">
    <source>
        <dbReference type="Proteomes" id="UP000838878"/>
    </source>
</evidence>
<accession>A0A8J9VDD6</accession>
<dbReference type="AlphaFoldDB" id="A0A8J9VDD6"/>
<dbReference type="OrthoDB" id="9981889at2759"/>
<dbReference type="Pfam" id="PF16020">
    <property type="entry name" value="Deltameth_res"/>
    <property type="match status" value="1"/>
</dbReference>
<dbReference type="InterPro" id="IPR031973">
    <property type="entry name" value="Deltameth_res_prag01"/>
</dbReference>
<name>A0A8J9VDD6_9NEOP</name>
<feature type="domain" description="Deltamethrin resistance protein prag01" evidence="2">
    <location>
        <begin position="32"/>
        <end position="83"/>
    </location>
</feature>
<sequence length="87" mass="9785">MLSSRPIISRVIQQFARRYHGEHGSFKPPSMDELPVPQGSWQAQYDANQRRYNSILLFGIAFSVGSIIIAKSSGLVYLNYSPPKSLD</sequence>
<reference evidence="3" key="1">
    <citation type="submission" date="2021-12" db="EMBL/GenBank/DDBJ databases">
        <authorList>
            <person name="Martin H S."/>
        </authorList>
    </citation>
    <scope>NUCLEOTIDE SEQUENCE</scope>
</reference>
<dbReference type="EMBL" id="OV170234">
    <property type="protein sequence ID" value="CAH0719738.1"/>
    <property type="molecule type" value="Genomic_DNA"/>
</dbReference>
<dbReference type="PANTHER" id="PTHR22133:SF2">
    <property type="entry name" value="AT01821P-RELATED"/>
    <property type="match status" value="1"/>
</dbReference>
<keyword evidence="1" id="KW-1133">Transmembrane helix</keyword>
<evidence type="ECO:0000259" key="2">
    <source>
        <dbReference type="Pfam" id="PF16020"/>
    </source>
</evidence>
<dbReference type="Proteomes" id="UP000838878">
    <property type="component" value="Chromosome 14"/>
</dbReference>
<keyword evidence="1" id="KW-0812">Transmembrane</keyword>
<dbReference type="PANTHER" id="PTHR22133">
    <property type="entry name" value="AT01821P-RELATED"/>
    <property type="match status" value="1"/>
</dbReference>
<evidence type="ECO:0000256" key="1">
    <source>
        <dbReference type="SAM" id="Phobius"/>
    </source>
</evidence>
<proteinExistence type="predicted"/>
<gene>
    <name evidence="3" type="ORF">BINO364_LOCUS6041</name>
</gene>
<keyword evidence="4" id="KW-1185">Reference proteome</keyword>
<feature type="transmembrane region" description="Helical" evidence="1">
    <location>
        <begin position="55"/>
        <end position="78"/>
    </location>
</feature>
<feature type="non-terminal residue" evidence="3">
    <location>
        <position position="87"/>
    </location>
</feature>
<keyword evidence="1" id="KW-0472">Membrane</keyword>
<evidence type="ECO:0000313" key="3">
    <source>
        <dbReference type="EMBL" id="CAH0719738.1"/>
    </source>
</evidence>
<protein>
    <recommendedName>
        <fullName evidence="2">Deltamethrin resistance protein prag01 domain-containing protein</fullName>
    </recommendedName>
</protein>